<dbReference type="Proteomes" id="UP000756132">
    <property type="component" value="Chromosome 11"/>
</dbReference>
<reference evidence="2" key="2">
    <citation type="journal article" date="2022" name="Microb. Genom.">
        <title>A chromosome-scale genome assembly of the tomato pathogen Cladosporium fulvum reveals a compartmentalized genome architecture and the presence of a dispensable chromosome.</title>
        <authorList>
            <person name="Zaccaron A.Z."/>
            <person name="Chen L.H."/>
            <person name="Samaras A."/>
            <person name="Stergiopoulos I."/>
        </authorList>
    </citation>
    <scope>NUCLEOTIDE SEQUENCE</scope>
    <source>
        <strain evidence="2">Race5_Kim</strain>
    </source>
</reference>
<reference evidence="2" key="1">
    <citation type="submission" date="2021-12" db="EMBL/GenBank/DDBJ databases">
        <authorList>
            <person name="Zaccaron A."/>
            <person name="Stergiopoulos I."/>
        </authorList>
    </citation>
    <scope>NUCLEOTIDE SEQUENCE</scope>
    <source>
        <strain evidence="2">Race5_Kim</strain>
    </source>
</reference>
<dbReference type="Pfam" id="PF20150">
    <property type="entry name" value="2EXR"/>
    <property type="match status" value="1"/>
</dbReference>
<name>A0A9Q8PJC1_PASFU</name>
<evidence type="ECO:0000259" key="1">
    <source>
        <dbReference type="Pfam" id="PF20150"/>
    </source>
</evidence>
<dbReference type="KEGG" id="ffu:CLAFUR5_13059"/>
<dbReference type="PANTHER" id="PTHR38790">
    <property type="entry name" value="2EXR DOMAIN-CONTAINING PROTEIN-RELATED"/>
    <property type="match status" value="1"/>
</dbReference>
<organism evidence="2 3">
    <name type="scientific">Passalora fulva</name>
    <name type="common">Tomato leaf mold</name>
    <name type="synonym">Cladosporium fulvum</name>
    <dbReference type="NCBI Taxonomy" id="5499"/>
    <lineage>
        <taxon>Eukaryota</taxon>
        <taxon>Fungi</taxon>
        <taxon>Dikarya</taxon>
        <taxon>Ascomycota</taxon>
        <taxon>Pezizomycotina</taxon>
        <taxon>Dothideomycetes</taxon>
        <taxon>Dothideomycetidae</taxon>
        <taxon>Mycosphaerellales</taxon>
        <taxon>Mycosphaerellaceae</taxon>
        <taxon>Fulvia</taxon>
    </lineage>
</organism>
<sequence>MADAHHSKKQPTSKDFTNYQIAHHGLKGQQGCFKLPAELRNEIYALCLVGPRTIHVTCLPFTNTLNPRAHCVDDKGTSVSVGLAGTLLRTCHEVRDEASPVFYGMNHFSLSEFHMIEPFLGGAGDFVQHIRRITFFCVAASDCRNGMLLLSQAKNLETVTVKTTGICMRPRDMAEALRPLYETMRESSKKREHKEVKEILVLPTDRSLEYWQCVRKLLGDDML</sequence>
<dbReference type="EMBL" id="CP090173">
    <property type="protein sequence ID" value="UJO23538.1"/>
    <property type="molecule type" value="Genomic_DNA"/>
</dbReference>
<gene>
    <name evidence="2" type="ORF">CLAFUR5_13059</name>
</gene>
<proteinExistence type="predicted"/>
<dbReference type="OrthoDB" id="2951834at2759"/>
<dbReference type="AlphaFoldDB" id="A0A9Q8PJC1"/>
<evidence type="ECO:0000313" key="3">
    <source>
        <dbReference type="Proteomes" id="UP000756132"/>
    </source>
</evidence>
<dbReference type="PANTHER" id="PTHR38790:SF4">
    <property type="entry name" value="2EXR DOMAIN-CONTAINING PROTEIN"/>
    <property type="match status" value="1"/>
</dbReference>
<dbReference type="RefSeq" id="XP_047767904.1">
    <property type="nucleotide sequence ID" value="XM_047912207.1"/>
</dbReference>
<accession>A0A9Q8PJC1</accession>
<dbReference type="GeneID" id="71992937"/>
<dbReference type="InterPro" id="IPR045518">
    <property type="entry name" value="2EXR"/>
</dbReference>
<evidence type="ECO:0000313" key="2">
    <source>
        <dbReference type="EMBL" id="UJO23538.1"/>
    </source>
</evidence>
<protein>
    <recommendedName>
        <fullName evidence="1">2EXR domain-containing protein</fullName>
    </recommendedName>
</protein>
<feature type="domain" description="2EXR" evidence="1">
    <location>
        <begin position="34"/>
        <end position="103"/>
    </location>
</feature>
<keyword evidence="3" id="KW-1185">Reference proteome</keyword>